<dbReference type="Gene3D" id="3.40.390.10">
    <property type="entry name" value="Collagenase (Catalytic Domain)"/>
    <property type="match status" value="1"/>
</dbReference>
<gene>
    <name evidence="6" type="ORF">MmiHf6_08780</name>
</gene>
<dbReference type="GO" id="GO:0031012">
    <property type="term" value="C:extracellular matrix"/>
    <property type="evidence" value="ECO:0007669"/>
    <property type="project" value="InterPro"/>
</dbReference>
<protein>
    <recommendedName>
        <fullName evidence="5">Peptidase M10 metallopeptidase domain-containing protein</fullName>
    </recommendedName>
</protein>
<keyword evidence="4" id="KW-0862">Zinc</keyword>
<keyword evidence="3" id="KW-0378">Hydrolase</keyword>
<name>A0AA96ZSL4_9EURY</name>
<dbReference type="Pfam" id="PF00413">
    <property type="entry name" value="Peptidase_M10"/>
    <property type="match status" value="1"/>
</dbReference>
<dbReference type="GO" id="GO:0008270">
    <property type="term" value="F:zinc ion binding"/>
    <property type="evidence" value="ECO:0007669"/>
    <property type="project" value="InterPro"/>
</dbReference>
<dbReference type="AlphaFoldDB" id="A0AA96ZSL4"/>
<dbReference type="GO" id="GO:0004222">
    <property type="term" value="F:metalloendopeptidase activity"/>
    <property type="evidence" value="ECO:0007669"/>
    <property type="project" value="InterPro"/>
</dbReference>
<evidence type="ECO:0000256" key="1">
    <source>
        <dbReference type="ARBA" id="ARBA00022670"/>
    </source>
</evidence>
<evidence type="ECO:0000313" key="6">
    <source>
        <dbReference type="EMBL" id="WNY23569.1"/>
    </source>
</evidence>
<evidence type="ECO:0000313" key="7">
    <source>
        <dbReference type="Proteomes" id="UP001302978"/>
    </source>
</evidence>
<keyword evidence="1" id="KW-0645">Protease</keyword>
<evidence type="ECO:0000256" key="4">
    <source>
        <dbReference type="ARBA" id="ARBA00022833"/>
    </source>
</evidence>
<sequence>MSIGNAAAYNVTNSNGKTETWSVKPIPVDSRTMDTSWRSASNLSIDTWNAAGGNISIAKQNSNTSNTVNISIGKYILPNENWAGQEKRTSGVTLPNGNIEKRGSEIKLNVKPTLNWSTSSTQNTSAIDVRSVVLHELGHSLGMGHSDNQSAVMQGTVTANKRTLTR</sequence>
<dbReference type="InterPro" id="IPR024079">
    <property type="entry name" value="MetalloPept_cat_dom_sf"/>
</dbReference>
<evidence type="ECO:0000259" key="5">
    <source>
        <dbReference type="Pfam" id="PF00413"/>
    </source>
</evidence>
<dbReference type="GO" id="GO:0006508">
    <property type="term" value="P:proteolysis"/>
    <property type="evidence" value="ECO:0007669"/>
    <property type="project" value="UniProtKB-KW"/>
</dbReference>
<dbReference type="EMBL" id="CP131059">
    <property type="protein sequence ID" value="WNY23569.1"/>
    <property type="molecule type" value="Genomic_DNA"/>
</dbReference>
<organism evidence="6 7">
    <name type="scientific">Methanimicrococcus hongohii</name>
    <dbReference type="NCBI Taxonomy" id="3028295"/>
    <lineage>
        <taxon>Archaea</taxon>
        <taxon>Methanobacteriati</taxon>
        <taxon>Methanobacteriota</taxon>
        <taxon>Stenosarchaea group</taxon>
        <taxon>Methanomicrobia</taxon>
        <taxon>Methanosarcinales</taxon>
        <taxon>Methanosarcinaceae</taxon>
        <taxon>Methanimicrococcus</taxon>
    </lineage>
</organism>
<keyword evidence="2" id="KW-0479">Metal-binding</keyword>
<dbReference type="InterPro" id="IPR001818">
    <property type="entry name" value="Pept_M10_metallopeptidase"/>
</dbReference>
<accession>A0AA96ZSL4</accession>
<dbReference type="SUPFAM" id="SSF55486">
    <property type="entry name" value="Metalloproteases ('zincins'), catalytic domain"/>
    <property type="match status" value="1"/>
</dbReference>
<reference evidence="6 7" key="1">
    <citation type="submission" date="2023-07" db="EMBL/GenBank/DDBJ databases">
        <title>Closed genoem sequence of Methanomicrococcus sp. Hf6.</title>
        <authorList>
            <person name="Poehlein A."/>
            <person name="Protasov E."/>
            <person name="Platt K."/>
            <person name="Reeh H."/>
            <person name="Daniel R."/>
            <person name="Brune A."/>
        </authorList>
    </citation>
    <scope>NUCLEOTIDE SEQUENCE [LARGE SCALE GENOMIC DNA]</scope>
    <source>
        <strain evidence="6 7">Hf6</strain>
    </source>
</reference>
<feature type="domain" description="Peptidase M10 metallopeptidase" evidence="5">
    <location>
        <begin position="101"/>
        <end position="159"/>
    </location>
</feature>
<keyword evidence="7" id="KW-1185">Reference proteome</keyword>
<evidence type="ECO:0000256" key="2">
    <source>
        <dbReference type="ARBA" id="ARBA00022723"/>
    </source>
</evidence>
<dbReference type="KEGG" id="mehf:MmiHf6_08780"/>
<proteinExistence type="predicted"/>
<evidence type="ECO:0000256" key="3">
    <source>
        <dbReference type="ARBA" id="ARBA00022801"/>
    </source>
</evidence>
<dbReference type="Proteomes" id="UP001302978">
    <property type="component" value="Chromosome"/>
</dbReference>